<dbReference type="EMBL" id="MEUM01000150">
    <property type="protein sequence ID" value="OGC39129.1"/>
    <property type="molecule type" value="Genomic_DNA"/>
</dbReference>
<feature type="domain" description="FlgD/Vpr Ig-like" evidence="1">
    <location>
        <begin position="58"/>
        <end position="115"/>
    </location>
</feature>
<proteinExistence type="predicted"/>
<dbReference type="InterPro" id="IPR025965">
    <property type="entry name" value="FlgD/Vpr_Ig-like"/>
</dbReference>
<accession>A0A1F4U2M9</accession>
<evidence type="ECO:0000259" key="1">
    <source>
        <dbReference type="Pfam" id="PF13860"/>
    </source>
</evidence>
<evidence type="ECO:0000313" key="2">
    <source>
        <dbReference type="EMBL" id="OGC39129.1"/>
    </source>
</evidence>
<comment type="caution">
    <text evidence="2">The sequence shown here is derived from an EMBL/GenBank/DDBJ whole genome shotgun (WGS) entry which is preliminary data.</text>
</comment>
<dbReference type="AlphaFoldDB" id="A0A1F4U2M9"/>
<evidence type="ECO:0000313" key="3">
    <source>
        <dbReference type="Proteomes" id="UP000177025"/>
    </source>
</evidence>
<organism evidence="2 3">
    <name type="scientific">candidate division WOR-3 bacterium RBG_13_43_14</name>
    <dbReference type="NCBI Taxonomy" id="1802590"/>
    <lineage>
        <taxon>Bacteria</taxon>
        <taxon>Bacteria division WOR-3</taxon>
    </lineage>
</organism>
<gene>
    <name evidence="2" type="ORF">A2Y85_02060</name>
</gene>
<dbReference type="Gene3D" id="2.60.40.4070">
    <property type="match status" value="1"/>
</dbReference>
<dbReference type="InterPro" id="IPR026444">
    <property type="entry name" value="Secre_tail"/>
</dbReference>
<name>A0A1F4U2M9_UNCW3</name>
<dbReference type="Proteomes" id="UP000177025">
    <property type="component" value="Unassembled WGS sequence"/>
</dbReference>
<reference evidence="2 3" key="1">
    <citation type="journal article" date="2016" name="Nat. Commun.">
        <title>Thousands of microbial genomes shed light on interconnected biogeochemical processes in an aquifer system.</title>
        <authorList>
            <person name="Anantharaman K."/>
            <person name="Brown C.T."/>
            <person name="Hug L.A."/>
            <person name="Sharon I."/>
            <person name="Castelle C.J."/>
            <person name="Probst A.J."/>
            <person name="Thomas B.C."/>
            <person name="Singh A."/>
            <person name="Wilkins M.J."/>
            <person name="Karaoz U."/>
            <person name="Brodie E.L."/>
            <person name="Williams K.H."/>
            <person name="Hubbard S.S."/>
            <person name="Banfield J.F."/>
        </authorList>
    </citation>
    <scope>NUCLEOTIDE SEQUENCE [LARGE SCALE GENOMIC DNA]</scope>
</reference>
<protein>
    <recommendedName>
        <fullName evidence="1">FlgD/Vpr Ig-like domain-containing protein</fullName>
    </recommendedName>
</protein>
<dbReference type="NCBIfam" id="TIGR04183">
    <property type="entry name" value="Por_Secre_tail"/>
    <property type="match status" value="1"/>
</dbReference>
<dbReference type="Pfam" id="PF13860">
    <property type="entry name" value="FlgD_ig"/>
    <property type="match status" value="1"/>
</dbReference>
<sequence length="125" mass="14146">MAINPDNYIFAGTYCAGLYRSNIQVPIAERTISNKDCWAMINMPNPVRKNSLIMVKLSSGDNVNLRIYDRQGRLVKELAQNLSRGDHGIIFNGLDDRGMSMSTGIYFLQASSKTKSLYQKFVYLQ</sequence>